<keyword evidence="4" id="KW-1185">Reference proteome</keyword>
<evidence type="ECO:0000259" key="2">
    <source>
        <dbReference type="Pfam" id="PF01205"/>
    </source>
</evidence>
<proteinExistence type="inferred from homology"/>
<dbReference type="Pfam" id="PF01205">
    <property type="entry name" value="Impact_N"/>
    <property type="match status" value="1"/>
</dbReference>
<dbReference type="SUPFAM" id="SSF54211">
    <property type="entry name" value="Ribosomal protein S5 domain 2-like"/>
    <property type="match status" value="1"/>
</dbReference>
<sequence length="207" mass="23450">MSEDTYLSIEAPAEGIYKEKGSKFLAFAYPVRTEEDVKQRLAELHKTYFDARHHCYAYRLGAKGERFRANDDGEPNHSAGDPILGQIKSRNLSDTLVVVVRYFGGTKLGVSGLIHAYKVATAEALDVAQVIEKIVTQHLQVHFDYGQMNEVMRIIKELDLQILGQTFDNQCEILLEIRQKQYETAQTRFEKIDGVQLVQPAAEEDGE</sequence>
<dbReference type="InterPro" id="IPR023582">
    <property type="entry name" value="Impact"/>
</dbReference>
<dbReference type="PANTHER" id="PTHR16301:SF20">
    <property type="entry name" value="IMPACT FAMILY MEMBER YIGZ"/>
    <property type="match status" value="1"/>
</dbReference>
<dbReference type="AlphaFoldDB" id="A0A1I1D8U8"/>
<dbReference type="SUPFAM" id="SSF54980">
    <property type="entry name" value="EF-G C-terminal domain-like"/>
    <property type="match status" value="1"/>
</dbReference>
<accession>A0A1I1D8U8</accession>
<comment type="similarity">
    <text evidence="1">Belongs to the IMPACT family.</text>
</comment>
<dbReference type="InterPro" id="IPR001498">
    <property type="entry name" value="Impact_N"/>
</dbReference>
<dbReference type="InterPro" id="IPR036956">
    <property type="entry name" value="Impact_N_sf"/>
</dbReference>
<dbReference type="GO" id="GO:0005737">
    <property type="term" value="C:cytoplasm"/>
    <property type="evidence" value="ECO:0007669"/>
    <property type="project" value="TreeGrafter"/>
</dbReference>
<protein>
    <submittedName>
        <fullName evidence="3">Uncharacterized protein, YigZ family</fullName>
    </submittedName>
</protein>
<dbReference type="PANTHER" id="PTHR16301">
    <property type="entry name" value="IMPACT-RELATED"/>
    <property type="match status" value="1"/>
</dbReference>
<evidence type="ECO:0000313" key="4">
    <source>
        <dbReference type="Proteomes" id="UP000199514"/>
    </source>
</evidence>
<gene>
    <name evidence="3" type="ORF">SAMN05421780_10153</name>
</gene>
<dbReference type="STRING" id="927664.SAMN05421780_10153"/>
<name>A0A1I1D8U8_9BACT</name>
<dbReference type="EMBL" id="FOLE01000001">
    <property type="protein sequence ID" value="SFB71355.1"/>
    <property type="molecule type" value="Genomic_DNA"/>
</dbReference>
<dbReference type="RefSeq" id="WP_091505569.1">
    <property type="nucleotide sequence ID" value="NZ_FOLE01000001.1"/>
</dbReference>
<dbReference type="InterPro" id="IPR020568">
    <property type="entry name" value="Ribosomal_Su5_D2-typ_SF"/>
</dbReference>
<dbReference type="PROSITE" id="PS00910">
    <property type="entry name" value="UPF0029"/>
    <property type="match status" value="1"/>
</dbReference>
<dbReference type="Gene3D" id="3.30.70.240">
    <property type="match status" value="1"/>
</dbReference>
<reference evidence="3 4" key="1">
    <citation type="submission" date="2016-10" db="EMBL/GenBank/DDBJ databases">
        <authorList>
            <person name="de Groot N.N."/>
        </authorList>
    </citation>
    <scope>NUCLEOTIDE SEQUENCE [LARGE SCALE GENOMIC DNA]</scope>
    <source>
        <strain evidence="3 4">DSM 6793</strain>
    </source>
</reference>
<organism evidence="3 4">
    <name type="scientific">Flexibacter flexilis DSM 6793</name>
    <dbReference type="NCBI Taxonomy" id="927664"/>
    <lineage>
        <taxon>Bacteria</taxon>
        <taxon>Pseudomonadati</taxon>
        <taxon>Bacteroidota</taxon>
        <taxon>Cytophagia</taxon>
        <taxon>Cytophagales</taxon>
        <taxon>Flexibacteraceae</taxon>
        <taxon>Flexibacter</taxon>
    </lineage>
</organism>
<evidence type="ECO:0000313" key="3">
    <source>
        <dbReference type="EMBL" id="SFB71355.1"/>
    </source>
</evidence>
<dbReference type="GO" id="GO:0006446">
    <property type="term" value="P:regulation of translational initiation"/>
    <property type="evidence" value="ECO:0007669"/>
    <property type="project" value="TreeGrafter"/>
</dbReference>
<dbReference type="InterPro" id="IPR035647">
    <property type="entry name" value="EFG_III/V"/>
</dbReference>
<dbReference type="OrthoDB" id="9813771at2"/>
<dbReference type="InterPro" id="IPR020569">
    <property type="entry name" value="UPF0029_Impact_CS"/>
</dbReference>
<dbReference type="Gene3D" id="3.30.230.30">
    <property type="entry name" value="Impact, N-terminal domain"/>
    <property type="match status" value="1"/>
</dbReference>
<evidence type="ECO:0000256" key="1">
    <source>
        <dbReference type="ARBA" id="ARBA00007665"/>
    </source>
</evidence>
<dbReference type="Proteomes" id="UP000199514">
    <property type="component" value="Unassembled WGS sequence"/>
</dbReference>
<feature type="domain" description="Impact N-terminal" evidence="2">
    <location>
        <begin position="20"/>
        <end position="125"/>
    </location>
</feature>